<sequence>MGAMPVGGARPGAGRKRDPQAQQAVLTAAEELLTEIGYHKVTMERIAERSGVAKMTLYRWWPNKAAVITDAVRSRLAPLSTPDLGTVTDDALAQLEAMLGTLTKFGDASVVAGAMSSRGEAGLADLRDILHPWFDGLVEILNRAIRTGQLPTGFPIAVTAHAWMGYLVYRVVFLQQEVTRQDLSTLIAGAVTRTRAQAEGSS</sequence>
<evidence type="ECO:0000256" key="3">
    <source>
        <dbReference type="ARBA" id="ARBA00023163"/>
    </source>
</evidence>
<dbReference type="EMBL" id="QLMJ01000028">
    <property type="protein sequence ID" value="RAK26263.1"/>
    <property type="molecule type" value="Genomic_DNA"/>
</dbReference>
<dbReference type="OrthoDB" id="9796019at2"/>
<dbReference type="GO" id="GO:0000976">
    <property type="term" value="F:transcription cis-regulatory region binding"/>
    <property type="evidence" value="ECO:0007669"/>
    <property type="project" value="TreeGrafter"/>
</dbReference>
<dbReference type="InterPro" id="IPR050109">
    <property type="entry name" value="HTH-type_TetR-like_transc_reg"/>
</dbReference>
<dbReference type="PANTHER" id="PTHR30055">
    <property type="entry name" value="HTH-TYPE TRANSCRIPTIONAL REGULATOR RUTR"/>
    <property type="match status" value="1"/>
</dbReference>
<evidence type="ECO:0000313" key="7">
    <source>
        <dbReference type="EMBL" id="RAK26263.1"/>
    </source>
</evidence>
<dbReference type="SUPFAM" id="SSF48498">
    <property type="entry name" value="Tetracyclin repressor-like, C-terminal domain"/>
    <property type="match status" value="1"/>
</dbReference>
<gene>
    <name evidence="7" type="ORF">B0I29_128113</name>
</gene>
<dbReference type="PANTHER" id="PTHR30055:SF148">
    <property type="entry name" value="TETR-FAMILY TRANSCRIPTIONAL REGULATOR"/>
    <property type="match status" value="1"/>
</dbReference>
<dbReference type="InterPro" id="IPR001647">
    <property type="entry name" value="HTH_TetR"/>
</dbReference>
<evidence type="ECO:0000313" key="8">
    <source>
        <dbReference type="Proteomes" id="UP000249341"/>
    </source>
</evidence>
<reference evidence="7 8" key="1">
    <citation type="submission" date="2018-06" db="EMBL/GenBank/DDBJ databases">
        <title>Genomic Encyclopedia of Type Strains, Phase III (KMG-III): the genomes of soil and plant-associated and newly described type strains.</title>
        <authorList>
            <person name="Whitman W."/>
        </authorList>
    </citation>
    <scope>NUCLEOTIDE SEQUENCE [LARGE SCALE GENOMIC DNA]</scope>
    <source>
        <strain evidence="7 8">CGMCC 4.7090</strain>
    </source>
</reference>
<dbReference type="GO" id="GO:0003700">
    <property type="term" value="F:DNA-binding transcription factor activity"/>
    <property type="evidence" value="ECO:0007669"/>
    <property type="project" value="TreeGrafter"/>
</dbReference>
<keyword evidence="2 4" id="KW-0238">DNA-binding</keyword>
<dbReference type="InterPro" id="IPR009057">
    <property type="entry name" value="Homeodomain-like_sf"/>
</dbReference>
<evidence type="ECO:0000256" key="4">
    <source>
        <dbReference type="PROSITE-ProRule" id="PRU00335"/>
    </source>
</evidence>
<evidence type="ECO:0000256" key="1">
    <source>
        <dbReference type="ARBA" id="ARBA00023015"/>
    </source>
</evidence>
<keyword evidence="1" id="KW-0805">Transcription regulation</keyword>
<dbReference type="InterPro" id="IPR011075">
    <property type="entry name" value="TetR_C"/>
</dbReference>
<dbReference type="Pfam" id="PF16859">
    <property type="entry name" value="TetR_C_11"/>
    <property type="match status" value="1"/>
</dbReference>
<dbReference type="Gene3D" id="1.10.357.10">
    <property type="entry name" value="Tetracycline Repressor, domain 2"/>
    <property type="match status" value="1"/>
</dbReference>
<evidence type="ECO:0000256" key="5">
    <source>
        <dbReference type="SAM" id="MobiDB-lite"/>
    </source>
</evidence>
<protein>
    <submittedName>
        <fullName evidence="7">TetR family transcriptional regulator</fullName>
    </submittedName>
</protein>
<name>A0A327YZ45_9ACTN</name>
<proteinExistence type="predicted"/>
<feature type="domain" description="HTH tetR-type" evidence="6">
    <location>
        <begin position="19"/>
        <end position="79"/>
    </location>
</feature>
<keyword evidence="3" id="KW-0804">Transcription</keyword>
<dbReference type="PROSITE" id="PS50977">
    <property type="entry name" value="HTH_TETR_2"/>
    <property type="match status" value="1"/>
</dbReference>
<dbReference type="SUPFAM" id="SSF46689">
    <property type="entry name" value="Homeodomain-like"/>
    <property type="match status" value="1"/>
</dbReference>
<organism evidence="7 8">
    <name type="scientific">Actinoplanes lutulentus</name>
    <dbReference type="NCBI Taxonomy" id="1287878"/>
    <lineage>
        <taxon>Bacteria</taxon>
        <taxon>Bacillati</taxon>
        <taxon>Actinomycetota</taxon>
        <taxon>Actinomycetes</taxon>
        <taxon>Micromonosporales</taxon>
        <taxon>Micromonosporaceae</taxon>
        <taxon>Actinoplanes</taxon>
    </lineage>
</organism>
<dbReference type="InterPro" id="IPR036271">
    <property type="entry name" value="Tet_transcr_reg_TetR-rel_C_sf"/>
</dbReference>
<comment type="caution">
    <text evidence="7">The sequence shown here is derived from an EMBL/GenBank/DDBJ whole genome shotgun (WGS) entry which is preliminary data.</text>
</comment>
<evidence type="ECO:0000259" key="6">
    <source>
        <dbReference type="PROSITE" id="PS50977"/>
    </source>
</evidence>
<dbReference type="Gene3D" id="1.10.10.60">
    <property type="entry name" value="Homeodomain-like"/>
    <property type="match status" value="1"/>
</dbReference>
<dbReference type="Pfam" id="PF00440">
    <property type="entry name" value="TetR_N"/>
    <property type="match status" value="1"/>
</dbReference>
<dbReference type="PRINTS" id="PR00455">
    <property type="entry name" value="HTHTETR"/>
</dbReference>
<evidence type="ECO:0000256" key="2">
    <source>
        <dbReference type="ARBA" id="ARBA00023125"/>
    </source>
</evidence>
<dbReference type="AlphaFoldDB" id="A0A327YZ45"/>
<dbReference type="Proteomes" id="UP000249341">
    <property type="component" value="Unassembled WGS sequence"/>
</dbReference>
<feature type="region of interest" description="Disordered" evidence="5">
    <location>
        <begin position="1"/>
        <end position="21"/>
    </location>
</feature>
<feature type="DNA-binding region" description="H-T-H motif" evidence="4">
    <location>
        <begin position="42"/>
        <end position="61"/>
    </location>
</feature>
<accession>A0A327YZ45</accession>
<keyword evidence="8" id="KW-1185">Reference proteome</keyword>